<dbReference type="CDD" id="cd16323">
    <property type="entry name" value="Syd"/>
    <property type="match status" value="1"/>
</dbReference>
<dbReference type="GO" id="GO:0009898">
    <property type="term" value="C:cytoplasmic side of plasma membrane"/>
    <property type="evidence" value="ECO:0007669"/>
    <property type="project" value="InterPro"/>
</dbReference>
<reference evidence="6 7" key="2">
    <citation type="submission" date="2018-06" db="EMBL/GenBank/DDBJ databases">
        <authorList>
            <consortium name="Pathogen Informatics"/>
            <person name="Doyle S."/>
        </authorList>
    </citation>
    <scope>NUCLEOTIDE SEQUENCE [LARGE SCALE GENOMIC DNA]</scope>
    <source>
        <strain evidence="6 7">NCTC10476</strain>
    </source>
</reference>
<dbReference type="RefSeq" id="WP_004719694.1">
    <property type="nucleotide sequence ID" value="NZ_CABIHR010000005.1"/>
</dbReference>
<evidence type="ECO:0000256" key="4">
    <source>
        <dbReference type="HAMAP-Rule" id="MF_01104"/>
    </source>
</evidence>
<organism evidence="5">
    <name type="scientific">Yersinia ruckeri</name>
    <dbReference type="NCBI Taxonomy" id="29486"/>
    <lineage>
        <taxon>Bacteria</taxon>
        <taxon>Pseudomonadati</taxon>
        <taxon>Pseudomonadota</taxon>
        <taxon>Gammaproteobacteria</taxon>
        <taxon>Enterobacterales</taxon>
        <taxon>Yersiniaceae</taxon>
        <taxon>Yersinia</taxon>
    </lineage>
</organism>
<proteinExistence type="inferred from homology"/>
<comment type="similarity">
    <text evidence="4">Belongs to the Syd family.</text>
</comment>
<dbReference type="EMBL" id="UHJG01000001">
    <property type="protein sequence ID" value="SUQ01496.1"/>
    <property type="molecule type" value="Genomic_DNA"/>
</dbReference>
<dbReference type="PATRIC" id="fig|29486.44.peg.3314"/>
<accession>A0A085U303</accession>
<comment type="subcellular location">
    <subcellularLocation>
        <location evidence="4">Cell inner membrane</location>
        <topology evidence="4">Peripheral membrane protein</topology>
        <orientation evidence="4">Cytoplasmic side</orientation>
    </subcellularLocation>
    <text evidence="4">Loosely associated with the cytoplasmic side of the inner membrane, probably via SecY.</text>
</comment>
<keyword evidence="3 4" id="KW-0472">Membrane</keyword>
<evidence type="ECO:0000313" key="7">
    <source>
        <dbReference type="Proteomes" id="UP000255169"/>
    </source>
</evidence>
<keyword evidence="7" id="KW-1185">Reference proteome</keyword>
<keyword evidence="1 4" id="KW-1003">Cell membrane</keyword>
<dbReference type="STRING" id="29486.UGYR_06745"/>
<dbReference type="NCBIfam" id="NF003439">
    <property type="entry name" value="PRK04968.1"/>
    <property type="match status" value="1"/>
</dbReference>
<dbReference type="Gene3D" id="3.40.1580.20">
    <property type="entry name" value="Syd protein"/>
    <property type="match status" value="1"/>
</dbReference>
<dbReference type="HAMAP" id="MF_01104">
    <property type="entry name" value="Syd"/>
    <property type="match status" value="1"/>
</dbReference>
<dbReference type="Proteomes" id="UP000255169">
    <property type="component" value="Unassembled WGS sequence"/>
</dbReference>
<dbReference type="InterPro" id="IPR038228">
    <property type="entry name" value="Syd_sf"/>
</dbReference>
<dbReference type="InterPro" id="IPR009948">
    <property type="entry name" value="Syd"/>
</dbReference>
<evidence type="ECO:0000313" key="5">
    <source>
        <dbReference type="EMBL" id="CEK28592.1"/>
    </source>
</evidence>
<evidence type="ECO:0000256" key="2">
    <source>
        <dbReference type="ARBA" id="ARBA00022519"/>
    </source>
</evidence>
<dbReference type="Pfam" id="PF07348">
    <property type="entry name" value="Syd"/>
    <property type="match status" value="1"/>
</dbReference>
<sequence length="188" mass="21382">MDQNVSSALQNFTQRYVDLWQQQTGHPPASEELYGVASPCIIETRQDQIYWLPQPFLPVATLENVARALEIQLHDDIHTFYTQQYAGDMAAELGDHRLTLLQVWSEDDFTRLQENLIGHLVTQKRLKLSPTLFLATTESEMTMVSLCNITGNVVLEHFGSNKRTILASNLSHFLDALRPVFSDLNPII</sequence>
<gene>
    <name evidence="4 6" type="primary">syd</name>
    <name evidence="5" type="ORF">CSF007_14320</name>
    <name evidence="6" type="ORF">NCTC10476_02855</name>
</gene>
<evidence type="ECO:0000313" key="6">
    <source>
        <dbReference type="EMBL" id="SUQ01496.1"/>
    </source>
</evidence>
<evidence type="ECO:0000256" key="3">
    <source>
        <dbReference type="ARBA" id="ARBA00023136"/>
    </source>
</evidence>
<dbReference type="AlphaFoldDB" id="A0A085U303"/>
<name>A0A085U303_YERRU</name>
<comment type="function">
    <text evidence="4">Interacts with the SecY protein in vivo. May bind preferentially to an uncomplexed state of SecY, thus functioning either as a chelating agent for excess SecY in the cell or as a regulatory factor that negatively controls the translocase function.</text>
</comment>
<reference evidence="5" key="1">
    <citation type="journal article" date="2015" name="Genome Announc.">
        <title>Complete Genome Sequence of Yersinia ruckeri Strain CSF007-82, Etiologic Agent of Red Mouth Disease in Salmonid Fish.</title>
        <authorList>
            <person name="Nelson M.C."/>
            <person name="LaPatra S.E."/>
            <person name="Welch T.J."/>
            <person name="Graf J."/>
        </authorList>
    </citation>
    <scope>NUCLEOTIDE SEQUENCE</scope>
    <source>
        <strain evidence="5">CSF007-82</strain>
    </source>
</reference>
<dbReference type="OrthoDB" id="5599437at2"/>
<dbReference type="GeneID" id="66880470"/>
<dbReference type="EMBL" id="LN681231">
    <property type="protein sequence ID" value="CEK28592.1"/>
    <property type="molecule type" value="Genomic_DNA"/>
</dbReference>
<evidence type="ECO:0000256" key="1">
    <source>
        <dbReference type="ARBA" id="ARBA00022475"/>
    </source>
</evidence>
<dbReference type="eggNOG" id="ENOG502ZCMR">
    <property type="taxonomic scope" value="Bacteria"/>
</dbReference>
<dbReference type="KEGG" id="yrb:UGYR_06745"/>
<keyword evidence="2 4" id="KW-0997">Cell inner membrane</keyword>
<protein>
    <recommendedName>
        <fullName evidence="4">Protein Syd</fullName>
    </recommendedName>
</protein>